<dbReference type="Proteomes" id="UP000204048">
    <property type="component" value="Segment"/>
</dbReference>
<proteinExistence type="predicted"/>
<dbReference type="GeneID" id="15010771"/>
<sequence>MNVIHSIDGYMVREVSRRTNYNNPEVHRTLLYIEKALEHRDTDIELDLSMPMSVVWASKLGAAKQFRAMDTSSLLRLQAILKQMLEFDPAPVVCIHDA</sequence>
<evidence type="ECO:0000313" key="2">
    <source>
        <dbReference type="Proteomes" id="UP000204048"/>
    </source>
</evidence>
<protein>
    <submittedName>
        <fullName evidence="1">Uncharacterized protein</fullName>
    </submittedName>
</protein>
<name>M4SQH6_9CAUD</name>
<organism evidence="1 2">
    <name type="scientific">Pseudoalteromonas phage pYD6-A</name>
    <dbReference type="NCBI Taxonomy" id="754052"/>
    <lineage>
        <taxon>Viruses</taxon>
        <taxon>Duplodnaviria</taxon>
        <taxon>Heunggongvirae</taxon>
        <taxon>Uroviricota</taxon>
        <taxon>Caudoviricetes</taxon>
        <taxon>Schitoviridae</taxon>
        <taxon>Fuhrmanvirinae</taxon>
        <taxon>Matsuvirus</taxon>
        <taxon>Matsuvirus pYD6A</taxon>
    </lineage>
</organism>
<dbReference type="EMBL" id="JF974296">
    <property type="protein sequence ID" value="AGH57560.1"/>
    <property type="molecule type" value="Genomic_DNA"/>
</dbReference>
<dbReference type="KEGG" id="vg:15010771"/>
<evidence type="ECO:0000313" key="1">
    <source>
        <dbReference type="EMBL" id="AGH57560.1"/>
    </source>
</evidence>
<accession>M4SQH6</accession>
<reference evidence="1 2" key="1">
    <citation type="submission" date="2010-11" db="EMBL/GenBank/DDBJ databases">
        <title>The Genome Sequence of Pseudoalteromonas phage pYD6-A.</title>
        <authorList>
            <consortium name="The Broad Institute Genome Sequencing Platform"/>
            <person name="Henn M.R."/>
            <person name="Wolf A."/>
            <person name="Jost G."/>
            <person name="Levin J."/>
            <person name="Malboeuf C."/>
            <person name="Casali M."/>
            <person name="Russ C."/>
            <person name="Lennon N."/>
            <person name="Chapman S.B."/>
            <person name="Erlich R."/>
            <person name="Young S.K."/>
            <person name="Yandava C."/>
            <person name="Zeng Q."/>
            <person name="Alvarado L."/>
            <person name="Anderson S."/>
            <person name="Berlin A."/>
            <person name="Chen Z."/>
            <person name="Freedman E."/>
            <person name="Gellesch M."/>
            <person name="Goldberg J."/>
            <person name="Green L."/>
            <person name="Griggs A."/>
            <person name="Gujja S."/>
            <person name="Heilman E.R."/>
            <person name="Heiman D."/>
            <person name="Hollinger A."/>
            <person name="Howarth C."/>
            <person name="Larson L."/>
            <person name="Mehta T."/>
            <person name="Pearson M."/>
            <person name="Roberts A."/>
            <person name="Ryan E."/>
            <person name="Saif S."/>
            <person name="Shea T."/>
            <person name="Shenoy N."/>
            <person name="Sisk P."/>
            <person name="Stolte C."/>
            <person name="Sykes S."/>
            <person name="White J."/>
            <person name="Haas B."/>
            <person name="Nusbaum C."/>
            <person name="Birren B."/>
        </authorList>
    </citation>
    <scope>NUCLEOTIDE SEQUENCE [LARGE SCALE GENOMIC DNA]</scope>
    <source>
        <strain evidence="2">pYD6-A</strain>
    </source>
</reference>
<dbReference type="RefSeq" id="YP_007674238.1">
    <property type="nucleotide sequence ID" value="NC_020849.1"/>
</dbReference>
<keyword evidence="2" id="KW-1185">Reference proteome</keyword>
<gene>
    <name evidence="1" type="ORF">PYDG_00028</name>
</gene>